<comment type="subcellular location">
    <subcellularLocation>
        <location evidence="1 7">Cell outer membrane</location>
        <topology evidence="1 7">Multi-pass membrane protein</topology>
    </subcellularLocation>
</comment>
<evidence type="ECO:0000256" key="4">
    <source>
        <dbReference type="ARBA" id="ARBA00022692"/>
    </source>
</evidence>
<organism evidence="8 9">
    <name type="scientific">Helicobacter saguini</name>
    <dbReference type="NCBI Taxonomy" id="1548018"/>
    <lineage>
        <taxon>Bacteria</taxon>
        <taxon>Pseudomonadati</taxon>
        <taxon>Campylobacterota</taxon>
        <taxon>Epsilonproteobacteria</taxon>
        <taxon>Campylobacterales</taxon>
        <taxon>Helicobacteraceae</taxon>
        <taxon>Helicobacter</taxon>
    </lineage>
</organism>
<protein>
    <submittedName>
        <fullName evidence="8">TonB-dependent receptor</fullName>
    </submittedName>
</protein>
<keyword evidence="5 7" id="KW-0472">Membrane</keyword>
<dbReference type="Gene3D" id="2.40.170.20">
    <property type="entry name" value="TonB-dependent receptor, beta-barrel domain"/>
    <property type="match status" value="1"/>
</dbReference>
<reference evidence="8 9" key="1">
    <citation type="journal article" date="2014" name="Genome Announc.">
        <title>Draft genome sequences of eight enterohepatic helicobacter species isolated from both laboratory and wild rodents.</title>
        <authorList>
            <person name="Sheh A."/>
            <person name="Shen Z."/>
            <person name="Fox J.G."/>
        </authorList>
    </citation>
    <scope>NUCLEOTIDE SEQUENCE [LARGE SCALE GENOMIC DNA]</scope>
    <source>
        <strain evidence="8 9">MIT 97-6194</strain>
    </source>
</reference>
<evidence type="ECO:0000256" key="7">
    <source>
        <dbReference type="PROSITE-ProRule" id="PRU01360"/>
    </source>
</evidence>
<comment type="similarity">
    <text evidence="7">Belongs to the TonB-dependent receptor family.</text>
</comment>
<dbReference type="OrthoDB" id="174652at2"/>
<evidence type="ECO:0000313" key="8">
    <source>
        <dbReference type="EMBL" id="TLD92969.1"/>
    </source>
</evidence>
<keyword evidence="8" id="KW-0675">Receptor</keyword>
<keyword evidence="3 7" id="KW-1134">Transmembrane beta strand</keyword>
<sequence>MWIFSCVIKGDFALLRLRQQANANVAALRSQVGRFYKDYQLVDLGASFKFLKNYMVTFSINNLFDVDFYSPIIYGVTTGADGSLSASNRNPILNSYQTIIPRRNFYLSLRYEF</sequence>
<name>A0A347VYH2_9HELI</name>
<keyword evidence="6 7" id="KW-0998">Cell outer membrane</keyword>
<keyword evidence="9" id="KW-1185">Reference proteome</keyword>
<proteinExistence type="inferred from homology"/>
<comment type="caution">
    <text evidence="8">The sequence shown here is derived from an EMBL/GenBank/DDBJ whole genome shotgun (WGS) entry which is preliminary data.</text>
</comment>
<dbReference type="EMBL" id="JRMP02000016">
    <property type="protein sequence ID" value="TLD92969.1"/>
    <property type="molecule type" value="Genomic_DNA"/>
</dbReference>
<accession>A0A347VYH2</accession>
<keyword evidence="2 7" id="KW-0813">Transport</keyword>
<keyword evidence="4 7" id="KW-0812">Transmembrane</keyword>
<dbReference type="PROSITE" id="PS52016">
    <property type="entry name" value="TONB_DEPENDENT_REC_3"/>
    <property type="match status" value="1"/>
</dbReference>
<evidence type="ECO:0000256" key="6">
    <source>
        <dbReference type="ARBA" id="ARBA00023237"/>
    </source>
</evidence>
<dbReference type="GO" id="GO:0009279">
    <property type="term" value="C:cell outer membrane"/>
    <property type="evidence" value="ECO:0007669"/>
    <property type="project" value="UniProtKB-SubCell"/>
</dbReference>
<gene>
    <name evidence="8" type="ORF">LS64_009205</name>
</gene>
<dbReference type="SUPFAM" id="SSF56935">
    <property type="entry name" value="Porins"/>
    <property type="match status" value="1"/>
</dbReference>
<evidence type="ECO:0000256" key="5">
    <source>
        <dbReference type="ARBA" id="ARBA00023136"/>
    </source>
</evidence>
<reference evidence="8 9" key="2">
    <citation type="journal article" date="2016" name="Infect. Immun.">
        <title>Helicobacter saguini, a Novel Helicobacter Isolated from Cotton-Top Tamarins with Ulcerative Colitis, Has Proinflammatory Properties and Induces Typhlocolitis and Dysplasia in Gnotobiotic IL-10-/- Mice.</title>
        <authorList>
            <person name="Shen Z."/>
            <person name="Mannion A."/>
            <person name="Whary M.T."/>
            <person name="Muthupalani S."/>
            <person name="Sheh A."/>
            <person name="Feng Y."/>
            <person name="Gong G."/>
            <person name="Vandamme P."/>
            <person name="Holcombe H.R."/>
            <person name="Paster B.J."/>
            <person name="Fox J.G."/>
        </authorList>
    </citation>
    <scope>NUCLEOTIDE SEQUENCE [LARGE SCALE GENOMIC DNA]</scope>
    <source>
        <strain evidence="8 9">MIT 97-6194</strain>
    </source>
</reference>
<dbReference type="InterPro" id="IPR036942">
    <property type="entry name" value="Beta-barrel_TonB_sf"/>
</dbReference>
<evidence type="ECO:0000256" key="3">
    <source>
        <dbReference type="ARBA" id="ARBA00022452"/>
    </source>
</evidence>
<dbReference type="AlphaFoldDB" id="A0A347VYH2"/>
<evidence type="ECO:0000256" key="1">
    <source>
        <dbReference type="ARBA" id="ARBA00004571"/>
    </source>
</evidence>
<evidence type="ECO:0000256" key="2">
    <source>
        <dbReference type="ARBA" id="ARBA00022448"/>
    </source>
</evidence>
<dbReference type="InterPro" id="IPR039426">
    <property type="entry name" value="TonB-dep_rcpt-like"/>
</dbReference>
<dbReference type="Proteomes" id="UP000029714">
    <property type="component" value="Unassembled WGS sequence"/>
</dbReference>
<evidence type="ECO:0000313" key="9">
    <source>
        <dbReference type="Proteomes" id="UP000029714"/>
    </source>
</evidence>